<evidence type="ECO:0000313" key="2">
    <source>
        <dbReference type="EMBL" id="JAE10642.1"/>
    </source>
</evidence>
<proteinExistence type="predicted"/>
<dbReference type="AlphaFoldDB" id="A0A0A9FE95"/>
<name>A0A0A9FE95_ARUDO</name>
<feature type="region of interest" description="Disordered" evidence="1">
    <location>
        <begin position="1"/>
        <end position="23"/>
    </location>
</feature>
<organism evidence="2">
    <name type="scientific">Arundo donax</name>
    <name type="common">Giant reed</name>
    <name type="synonym">Donax arundinaceus</name>
    <dbReference type="NCBI Taxonomy" id="35708"/>
    <lineage>
        <taxon>Eukaryota</taxon>
        <taxon>Viridiplantae</taxon>
        <taxon>Streptophyta</taxon>
        <taxon>Embryophyta</taxon>
        <taxon>Tracheophyta</taxon>
        <taxon>Spermatophyta</taxon>
        <taxon>Magnoliopsida</taxon>
        <taxon>Liliopsida</taxon>
        <taxon>Poales</taxon>
        <taxon>Poaceae</taxon>
        <taxon>PACMAD clade</taxon>
        <taxon>Arundinoideae</taxon>
        <taxon>Arundineae</taxon>
        <taxon>Arundo</taxon>
    </lineage>
</organism>
<reference evidence="2" key="2">
    <citation type="journal article" date="2015" name="Data Brief">
        <title>Shoot transcriptome of the giant reed, Arundo donax.</title>
        <authorList>
            <person name="Barrero R.A."/>
            <person name="Guerrero F.D."/>
            <person name="Moolhuijzen P."/>
            <person name="Goolsby J.A."/>
            <person name="Tidwell J."/>
            <person name="Bellgard S.E."/>
            <person name="Bellgard M.I."/>
        </authorList>
    </citation>
    <scope>NUCLEOTIDE SEQUENCE</scope>
    <source>
        <tissue evidence="2">Shoot tissue taken approximately 20 cm above the soil surface</tissue>
    </source>
</reference>
<evidence type="ECO:0000256" key="1">
    <source>
        <dbReference type="SAM" id="MobiDB-lite"/>
    </source>
</evidence>
<reference evidence="2" key="1">
    <citation type="submission" date="2014-09" db="EMBL/GenBank/DDBJ databases">
        <authorList>
            <person name="Magalhaes I.L.F."/>
            <person name="Oliveira U."/>
            <person name="Santos F.R."/>
            <person name="Vidigal T.H.D.A."/>
            <person name="Brescovit A.D."/>
            <person name="Santos A.J."/>
        </authorList>
    </citation>
    <scope>NUCLEOTIDE SEQUENCE</scope>
    <source>
        <tissue evidence="2">Shoot tissue taken approximately 20 cm above the soil surface</tissue>
    </source>
</reference>
<dbReference type="EMBL" id="GBRH01187254">
    <property type="protein sequence ID" value="JAE10642.1"/>
    <property type="molecule type" value="Transcribed_RNA"/>
</dbReference>
<sequence length="23" mass="2281">MPPSPAGHAPPPPPPPLPGRLCP</sequence>
<protein>
    <submittedName>
        <fullName evidence="2">Uncharacterized protein</fullName>
    </submittedName>
</protein>
<accession>A0A0A9FE95</accession>